<keyword evidence="3" id="KW-0963">Cytoplasm</keyword>
<dbReference type="SMART" id="SM00233">
    <property type="entry name" value="PH"/>
    <property type="match status" value="1"/>
</dbReference>
<dbReference type="SUPFAM" id="SSF50044">
    <property type="entry name" value="SH3-domain"/>
    <property type="match status" value="1"/>
</dbReference>
<evidence type="ECO:0000256" key="1">
    <source>
        <dbReference type="ARBA" id="ARBA00004496"/>
    </source>
</evidence>
<feature type="non-terminal residue" evidence="10">
    <location>
        <position position="1"/>
    </location>
</feature>
<dbReference type="InterPro" id="IPR001849">
    <property type="entry name" value="PH_domain"/>
</dbReference>
<reference evidence="10" key="1">
    <citation type="submission" date="2021-12" db="EMBL/GenBank/DDBJ databases">
        <authorList>
            <person name="King R."/>
        </authorList>
    </citation>
    <scope>NUCLEOTIDE SEQUENCE</scope>
</reference>
<dbReference type="SUPFAM" id="SSF50729">
    <property type="entry name" value="PH domain-like"/>
    <property type="match status" value="1"/>
</dbReference>
<evidence type="ECO:0000256" key="4">
    <source>
        <dbReference type="ARBA" id="ARBA00022658"/>
    </source>
</evidence>
<feature type="compositionally biased region" description="Basic and acidic residues" evidence="6">
    <location>
        <begin position="36"/>
        <end position="57"/>
    </location>
</feature>
<feature type="domain" description="PH" evidence="8">
    <location>
        <begin position="650"/>
        <end position="756"/>
    </location>
</feature>
<dbReference type="PROSITE" id="PS50010">
    <property type="entry name" value="DH_2"/>
    <property type="match status" value="1"/>
</dbReference>
<dbReference type="InterPro" id="IPR036028">
    <property type="entry name" value="SH3-like_dom_sf"/>
</dbReference>
<keyword evidence="2 5" id="KW-0728">SH3 domain</keyword>
<dbReference type="PANTHER" id="PTHR47544">
    <property type="entry name" value="RHO GUANINE NUCLEOTIDE EXCHANGE FACTOR 4"/>
    <property type="match status" value="1"/>
</dbReference>
<feature type="region of interest" description="Disordered" evidence="6">
    <location>
        <begin position="81"/>
        <end position="195"/>
    </location>
</feature>
<dbReference type="GO" id="GO:0035556">
    <property type="term" value="P:intracellular signal transduction"/>
    <property type="evidence" value="ECO:0007669"/>
    <property type="project" value="InterPro"/>
</dbReference>
<dbReference type="AlphaFoldDB" id="A0A9P0F8C0"/>
<evidence type="ECO:0008006" key="12">
    <source>
        <dbReference type="Google" id="ProtNLM"/>
    </source>
</evidence>
<dbReference type="GO" id="GO:0005737">
    <property type="term" value="C:cytoplasm"/>
    <property type="evidence" value="ECO:0007669"/>
    <property type="project" value="UniProtKB-SubCell"/>
</dbReference>
<sequence>PEREESIRNQASRLAKTTQYSSTPALDDPVNISDWNVDRWVESQDEPDKQNLDDPTRRNIQGNNVTESVLNKFRKSFSLRFAGNKKAGSKDGDEDVEIETIQRPDSPKDEGDPKFRFGPLVWRTSKERKKARKARSAKCNSGDSGIHIEMGGRIEDSSESHDTDILGDDDTDSPLMTRKRTTPTSSDGKPSRPSSDVINQLLLDKLKMDSRNILARSNGQPVRRTHSDLGGQRLLNWDYRFYRRRMLNTSPLKSRPPFMSSSCRGSRPIGMRSYKLRRSISQPLGLNELSPVMRKKPIVGRYNASEDERGGTSDDEMMSDSESSIASLNERKKSFEQATDEEVVVLAEAVWDHVAMEPEELMFRAGDVVEVKDTRDRDWWWGSAGGRSGWFPAAFVRLRVSQGDTVEDCLAALATGAGKSIQRRASISRLSNDEVRAKVVRELVHTERDFVKLLTDVAEGYLAECRRRTDMFTEDQINTIFSNLPNILRLQSSFLEDLESKIDWSASHKSCVGEVFLKHKSSFRMYSEYCNSHPLALSTLQDLYQLDSYSKFFEACRLMRGLIEIPLDGYLLTPIQRICKYPLQLAELLKYTKPDHPDHEQVSEALEAMKNVAVLINERKRRMESLEKLALWQQRVEGWDGVDLIEQSSQLIHQGEAVRMTSSRRTANIIIFLFDHQLIYCKKDILKRNTLVYKGRMPTDYCEIYSLPDGKDGSLGVNIRNGIKICASISEKTLVFCCRSEQEKGKWLEAFSEERKLVEQDKLDGLEFAPAARQLARTAAARCHRRPPSKPRNKYKRGAIEVNTSEVPHMNGTSHSSNRKAGSWWYPFGTSKSSSKKNRTFIRANNLQPIMHPA</sequence>
<evidence type="ECO:0000256" key="3">
    <source>
        <dbReference type="ARBA" id="ARBA00022490"/>
    </source>
</evidence>
<evidence type="ECO:0000256" key="6">
    <source>
        <dbReference type="SAM" id="MobiDB-lite"/>
    </source>
</evidence>
<dbReference type="CDD" id="cd00160">
    <property type="entry name" value="RhoGEF"/>
    <property type="match status" value="1"/>
</dbReference>
<comment type="subcellular location">
    <subcellularLocation>
        <location evidence="1">Cytoplasm</location>
    </subcellularLocation>
</comment>
<dbReference type="InterPro" id="IPR011993">
    <property type="entry name" value="PH-like_dom_sf"/>
</dbReference>
<dbReference type="InterPro" id="IPR035899">
    <property type="entry name" value="DBL_dom_sf"/>
</dbReference>
<proteinExistence type="predicted"/>
<dbReference type="Pfam" id="PF22697">
    <property type="entry name" value="SOS1_NGEF_PH"/>
    <property type="match status" value="1"/>
</dbReference>
<feature type="region of interest" description="Disordered" evidence="6">
    <location>
        <begin position="300"/>
        <end position="324"/>
    </location>
</feature>
<dbReference type="InterPro" id="IPR001331">
    <property type="entry name" value="GDS_CDC24_CS"/>
</dbReference>
<dbReference type="PANTHER" id="PTHR47544:SF3">
    <property type="entry name" value="RHO GUANINE NUCLEOTIDE EXCHANGE FACTOR 4 ISOFORM X1"/>
    <property type="match status" value="1"/>
</dbReference>
<dbReference type="InterPro" id="IPR055251">
    <property type="entry name" value="SOS1_NGEF_PH"/>
</dbReference>
<dbReference type="PROSITE" id="PS00741">
    <property type="entry name" value="DH_1"/>
    <property type="match status" value="1"/>
</dbReference>
<feature type="compositionally biased region" description="Basic residues" evidence="6">
    <location>
        <begin position="126"/>
        <end position="136"/>
    </location>
</feature>
<feature type="domain" description="DH" evidence="9">
    <location>
        <begin position="435"/>
        <end position="619"/>
    </location>
</feature>
<organism evidence="10 11">
    <name type="scientific">Bemisia tabaci</name>
    <name type="common">Sweetpotato whitefly</name>
    <name type="synonym">Aleurodes tabaci</name>
    <dbReference type="NCBI Taxonomy" id="7038"/>
    <lineage>
        <taxon>Eukaryota</taxon>
        <taxon>Metazoa</taxon>
        <taxon>Ecdysozoa</taxon>
        <taxon>Arthropoda</taxon>
        <taxon>Hexapoda</taxon>
        <taxon>Insecta</taxon>
        <taxon>Pterygota</taxon>
        <taxon>Neoptera</taxon>
        <taxon>Paraneoptera</taxon>
        <taxon>Hemiptera</taxon>
        <taxon>Sternorrhyncha</taxon>
        <taxon>Aleyrodoidea</taxon>
        <taxon>Aleyrodidae</taxon>
        <taxon>Aleyrodinae</taxon>
        <taxon>Bemisia</taxon>
    </lineage>
</organism>
<dbReference type="SUPFAM" id="SSF48065">
    <property type="entry name" value="DBL homology domain (DH-domain)"/>
    <property type="match status" value="1"/>
</dbReference>
<feature type="compositionally biased region" description="Polar residues" evidence="6">
    <location>
        <begin position="8"/>
        <end position="24"/>
    </location>
</feature>
<dbReference type="Gene3D" id="2.30.29.30">
    <property type="entry name" value="Pleckstrin-homology domain (PH domain)/Phosphotyrosine-binding domain (PTB)"/>
    <property type="match status" value="1"/>
</dbReference>
<evidence type="ECO:0000259" key="9">
    <source>
        <dbReference type="PROSITE" id="PS50010"/>
    </source>
</evidence>
<feature type="compositionally biased region" description="Polar residues" evidence="6">
    <location>
        <begin position="182"/>
        <end position="195"/>
    </location>
</feature>
<feature type="compositionally biased region" description="Basic and acidic residues" evidence="6">
    <location>
        <begin position="150"/>
        <end position="164"/>
    </location>
</feature>
<dbReference type="Pfam" id="PF07653">
    <property type="entry name" value="SH3_2"/>
    <property type="match status" value="1"/>
</dbReference>
<dbReference type="PROSITE" id="PS50002">
    <property type="entry name" value="SH3"/>
    <property type="match status" value="1"/>
</dbReference>
<feature type="compositionally biased region" description="Polar residues" evidence="6">
    <location>
        <begin position="58"/>
        <end position="67"/>
    </location>
</feature>
<protein>
    <recommendedName>
        <fullName evidence="12">Spermatogenesis-associated protein 13</fullName>
    </recommendedName>
</protein>
<feature type="region of interest" description="Disordered" evidence="6">
    <location>
        <begin position="1"/>
        <end position="67"/>
    </location>
</feature>
<dbReference type="Gene3D" id="1.20.900.10">
    <property type="entry name" value="Dbl homology (DH) domain"/>
    <property type="match status" value="1"/>
</dbReference>
<dbReference type="InterPro" id="IPR001452">
    <property type="entry name" value="SH3_domain"/>
</dbReference>
<name>A0A9P0F8C0_BEMTA</name>
<evidence type="ECO:0000259" key="7">
    <source>
        <dbReference type="PROSITE" id="PS50002"/>
    </source>
</evidence>
<accession>A0A9P0F8C0</accession>
<keyword evidence="11" id="KW-1185">Reference proteome</keyword>
<evidence type="ECO:0000259" key="8">
    <source>
        <dbReference type="PROSITE" id="PS50003"/>
    </source>
</evidence>
<gene>
    <name evidence="10" type="ORF">BEMITA_LOCUS12315</name>
</gene>
<dbReference type="Proteomes" id="UP001152759">
    <property type="component" value="Chromosome 7"/>
</dbReference>
<feature type="compositionally biased region" description="Basic and acidic residues" evidence="6">
    <location>
        <begin position="100"/>
        <end position="115"/>
    </location>
</feature>
<evidence type="ECO:0000256" key="2">
    <source>
        <dbReference type="ARBA" id="ARBA00022443"/>
    </source>
</evidence>
<dbReference type="SMART" id="SM00326">
    <property type="entry name" value="SH3"/>
    <property type="match status" value="1"/>
</dbReference>
<feature type="domain" description="SH3" evidence="7">
    <location>
        <begin position="342"/>
        <end position="401"/>
    </location>
</feature>
<dbReference type="GO" id="GO:0005085">
    <property type="term" value="F:guanyl-nucleotide exchange factor activity"/>
    <property type="evidence" value="ECO:0007669"/>
    <property type="project" value="UniProtKB-KW"/>
</dbReference>
<evidence type="ECO:0000313" key="10">
    <source>
        <dbReference type="EMBL" id="CAH0393965.1"/>
    </source>
</evidence>
<dbReference type="EMBL" id="OU963868">
    <property type="protein sequence ID" value="CAH0393965.1"/>
    <property type="molecule type" value="Genomic_DNA"/>
</dbReference>
<dbReference type="PROSITE" id="PS50003">
    <property type="entry name" value="PH_DOMAIN"/>
    <property type="match status" value="1"/>
</dbReference>
<dbReference type="Pfam" id="PF00621">
    <property type="entry name" value="RhoGEF"/>
    <property type="match status" value="1"/>
</dbReference>
<dbReference type="Gene3D" id="2.30.30.40">
    <property type="entry name" value="SH3 Domains"/>
    <property type="match status" value="1"/>
</dbReference>
<dbReference type="CDD" id="cd11828">
    <property type="entry name" value="SH3_ARHGEF9_like"/>
    <property type="match status" value="1"/>
</dbReference>
<dbReference type="SMART" id="SM00325">
    <property type="entry name" value="RhoGEF"/>
    <property type="match status" value="1"/>
</dbReference>
<dbReference type="InterPro" id="IPR000219">
    <property type="entry name" value="DH_dom"/>
</dbReference>
<evidence type="ECO:0000256" key="5">
    <source>
        <dbReference type="PROSITE-ProRule" id="PRU00192"/>
    </source>
</evidence>
<evidence type="ECO:0000313" key="11">
    <source>
        <dbReference type="Proteomes" id="UP001152759"/>
    </source>
</evidence>
<dbReference type="CDD" id="cd01224">
    <property type="entry name" value="PH_Collybistin_ASEF"/>
    <property type="match status" value="1"/>
</dbReference>
<keyword evidence="4" id="KW-0344">Guanine-nucleotide releasing factor</keyword>